<gene>
    <name evidence="4" type="ORF">B0H66DRAFT_228229</name>
</gene>
<name>A0AAE0M3U6_9PEZI</name>
<evidence type="ECO:0000313" key="5">
    <source>
        <dbReference type="Proteomes" id="UP001283341"/>
    </source>
</evidence>
<dbReference type="Proteomes" id="UP001283341">
    <property type="component" value="Unassembled WGS sequence"/>
</dbReference>
<dbReference type="Gene3D" id="2.70.50.70">
    <property type="match status" value="1"/>
</dbReference>
<comment type="cofactor">
    <cofactor evidence="1">
        <name>Cu(2+)</name>
        <dbReference type="ChEBI" id="CHEBI:29036"/>
    </cofactor>
</comment>
<evidence type="ECO:0000256" key="2">
    <source>
        <dbReference type="ARBA" id="ARBA00023008"/>
    </source>
</evidence>
<reference evidence="4" key="2">
    <citation type="submission" date="2023-06" db="EMBL/GenBank/DDBJ databases">
        <authorList>
            <consortium name="Lawrence Berkeley National Laboratory"/>
            <person name="Haridas S."/>
            <person name="Hensen N."/>
            <person name="Bonometti L."/>
            <person name="Westerberg I."/>
            <person name="Brannstrom I.O."/>
            <person name="Guillou S."/>
            <person name="Cros-Aarteil S."/>
            <person name="Calhoun S."/>
            <person name="Kuo A."/>
            <person name="Mondo S."/>
            <person name="Pangilinan J."/>
            <person name="Riley R."/>
            <person name="Labutti K."/>
            <person name="Andreopoulos B."/>
            <person name="Lipzen A."/>
            <person name="Chen C."/>
            <person name="Yanf M."/>
            <person name="Daum C."/>
            <person name="Ng V."/>
            <person name="Clum A."/>
            <person name="Steindorff A."/>
            <person name="Ohm R."/>
            <person name="Martin F."/>
            <person name="Silar P."/>
            <person name="Natvig D."/>
            <person name="Lalanne C."/>
            <person name="Gautier V."/>
            <person name="Ament-Velasquez S.L."/>
            <person name="Kruys A."/>
            <person name="Hutchinson M.I."/>
            <person name="Powell A.J."/>
            <person name="Barry K."/>
            <person name="Miller A.N."/>
            <person name="Grigoriev I.V."/>
            <person name="Debuchy R."/>
            <person name="Gladieux P."/>
            <person name="Thoren M.H."/>
            <person name="Johannesson H."/>
        </authorList>
    </citation>
    <scope>NUCLEOTIDE SEQUENCE</scope>
    <source>
        <strain evidence="4">CBS 118394</strain>
    </source>
</reference>
<keyword evidence="5" id="KW-1185">Reference proteome</keyword>
<dbReference type="PANTHER" id="PTHR36575">
    <property type="entry name" value="BINDING PROTEIN, PUTATIVE (AFU_ORTHOLOGUE AFUA_1G14430)-RELATED"/>
    <property type="match status" value="1"/>
</dbReference>
<evidence type="ECO:0000313" key="4">
    <source>
        <dbReference type="EMBL" id="KAK3318212.1"/>
    </source>
</evidence>
<proteinExistence type="predicted"/>
<keyword evidence="2" id="KW-0186">Copper</keyword>
<dbReference type="AlphaFoldDB" id="A0AAE0M3U6"/>
<organism evidence="4 5">
    <name type="scientific">Apodospora peruviana</name>
    <dbReference type="NCBI Taxonomy" id="516989"/>
    <lineage>
        <taxon>Eukaryota</taxon>
        <taxon>Fungi</taxon>
        <taxon>Dikarya</taxon>
        <taxon>Ascomycota</taxon>
        <taxon>Pezizomycotina</taxon>
        <taxon>Sordariomycetes</taxon>
        <taxon>Sordariomycetidae</taxon>
        <taxon>Sordariales</taxon>
        <taxon>Lasiosphaeriaceae</taxon>
        <taxon>Apodospora</taxon>
    </lineage>
</organism>
<accession>A0AAE0M3U6</accession>
<dbReference type="EMBL" id="JAUEDM010000004">
    <property type="protein sequence ID" value="KAK3318212.1"/>
    <property type="molecule type" value="Genomic_DNA"/>
</dbReference>
<evidence type="ECO:0000256" key="3">
    <source>
        <dbReference type="SAM" id="SignalP"/>
    </source>
</evidence>
<comment type="caution">
    <text evidence="4">The sequence shown here is derived from an EMBL/GenBank/DDBJ whole genome shotgun (WGS) entry which is preliminary data.</text>
</comment>
<keyword evidence="3" id="KW-0732">Signal</keyword>
<reference evidence="4" key="1">
    <citation type="journal article" date="2023" name="Mol. Phylogenet. Evol.">
        <title>Genome-scale phylogeny and comparative genomics of the fungal order Sordariales.</title>
        <authorList>
            <person name="Hensen N."/>
            <person name="Bonometti L."/>
            <person name="Westerberg I."/>
            <person name="Brannstrom I.O."/>
            <person name="Guillou S."/>
            <person name="Cros-Aarteil S."/>
            <person name="Calhoun S."/>
            <person name="Haridas S."/>
            <person name="Kuo A."/>
            <person name="Mondo S."/>
            <person name="Pangilinan J."/>
            <person name="Riley R."/>
            <person name="LaButti K."/>
            <person name="Andreopoulos B."/>
            <person name="Lipzen A."/>
            <person name="Chen C."/>
            <person name="Yan M."/>
            <person name="Daum C."/>
            <person name="Ng V."/>
            <person name="Clum A."/>
            <person name="Steindorff A."/>
            <person name="Ohm R.A."/>
            <person name="Martin F."/>
            <person name="Silar P."/>
            <person name="Natvig D.O."/>
            <person name="Lalanne C."/>
            <person name="Gautier V."/>
            <person name="Ament-Velasquez S.L."/>
            <person name="Kruys A."/>
            <person name="Hutchinson M.I."/>
            <person name="Powell A.J."/>
            <person name="Barry K."/>
            <person name="Miller A.N."/>
            <person name="Grigoriev I.V."/>
            <person name="Debuchy R."/>
            <person name="Gladieux P."/>
            <person name="Hiltunen Thoren M."/>
            <person name="Johannesson H."/>
        </authorList>
    </citation>
    <scope>NUCLEOTIDE SEQUENCE</scope>
    <source>
        <strain evidence="4">CBS 118394</strain>
    </source>
</reference>
<protein>
    <recommendedName>
        <fullName evidence="6">Chitin-binding type-4 domain-containing protein</fullName>
    </recommendedName>
</protein>
<evidence type="ECO:0000256" key="1">
    <source>
        <dbReference type="ARBA" id="ARBA00001973"/>
    </source>
</evidence>
<dbReference type="PANTHER" id="PTHR36575:SF2">
    <property type="entry name" value="CHITIN-BINDING TYPE-4 DOMAIN-CONTAINING PROTEIN-RELATED"/>
    <property type="match status" value="1"/>
</dbReference>
<feature type="chain" id="PRO_5042059282" description="Chitin-binding type-4 domain-containing protein" evidence="3">
    <location>
        <begin position="19"/>
        <end position="210"/>
    </location>
</feature>
<evidence type="ECO:0008006" key="6">
    <source>
        <dbReference type="Google" id="ProtNLM"/>
    </source>
</evidence>
<dbReference type="InterPro" id="IPR052282">
    <property type="entry name" value="Starch-active_LPMO"/>
</dbReference>
<sequence>MGKSFIIAALVAVTTVSAHGNITSPPARLGGPAMAKACGQSAVSAVLQDGTIPLENLLPAPAACNLFLCRGALFADNAARVQTFALGQTIDFTAILPIPHEGPANVSVVDTKTNQVIGQPLIVFDSYADENLAVLPANNTAFSVTLPAASATLESACSVAGACVLQWFWFGTAAKQTYESCVDFVIGSGVAKRAAEEEKVKRKSARWYGN</sequence>
<feature type="signal peptide" evidence="3">
    <location>
        <begin position="1"/>
        <end position="18"/>
    </location>
</feature>